<dbReference type="STRING" id="665467.SAMN02982931_02293"/>
<dbReference type="EMBL" id="FMXQ01000004">
    <property type="protein sequence ID" value="SDB30255.1"/>
    <property type="molecule type" value="Genomic_DNA"/>
</dbReference>
<protein>
    <submittedName>
        <fullName evidence="2">D-psicose/D-tagatose/L-ribulose 3-epimerase</fullName>
    </submittedName>
</protein>
<dbReference type="PANTHER" id="PTHR12110">
    <property type="entry name" value="HYDROXYPYRUVATE ISOMERASE"/>
    <property type="match status" value="1"/>
</dbReference>
<feature type="domain" description="Xylose isomerase-like TIM barrel" evidence="1">
    <location>
        <begin position="22"/>
        <end position="257"/>
    </location>
</feature>
<dbReference type="OrthoDB" id="9801426at2"/>
<gene>
    <name evidence="2" type="ORF">SAMN02982931_02293</name>
</gene>
<evidence type="ECO:0000313" key="2">
    <source>
        <dbReference type="EMBL" id="SDB30255.1"/>
    </source>
</evidence>
<reference evidence="2 3" key="1">
    <citation type="submission" date="2016-10" db="EMBL/GenBank/DDBJ databases">
        <authorList>
            <person name="de Groot N.N."/>
        </authorList>
    </citation>
    <scope>NUCLEOTIDE SEQUENCE [LARGE SCALE GENOMIC DNA]</scope>
    <source>
        <strain evidence="2 3">ATCC 35022</strain>
    </source>
</reference>
<accession>A0A1G6CBK0</accession>
<dbReference type="InterPro" id="IPR013022">
    <property type="entry name" value="Xyl_isomerase-like_TIM-brl"/>
</dbReference>
<proteinExistence type="predicted"/>
<dbReference type="InterPro" id="IPR036237">
    <property type="entry name" value="Xyl_isomerase-like_sf"/>
</dbReference>
<dbReference type="InterPro" id="IPR050312">
    <property type="entry name" value="IolE/XylAMocC-like"/>
</dbReference>
<dbReference type="RefSeq" id="WP_090876562.1">
    <property type="nucleotide sequence ID" value="NZ_FMXQ01000004.1"/>
</dbReference>
<dbReference type="Proteomes" id="UP000199071">
    <property type="component" value="Unassembled WGS sequence"/>
</dbReference>
<dbReference type="Pfam" id="PF01261">
    <property type="entry name" value="AP_endonuc_2"/>
    <property type="match status" value="1"/>
</dbReference>
<name>A0A1G6CBK0_9HYPH</name>
<dbReference type="SUPFAM" id="SSF51658">
    <property type="entry name" value="Xylose isomerase-like"/>
    <property type="match status" value="1"/>
</dbReference>
<keyword evidence="3" id="KW-1185">Reference proteome</keyword>
<dbReference type="Gene3D" id="3.20.20.150">
    <property type="entry name" value="Divalent-metal-dependent TIM barrel enzymes"/>
    <property type="match status" value="1"/>
</dbReference>
<sequence length="282" mass="31178">MLLGFNMLLWASQLTEEHFPLLEKLKAAGYDGAELPIFGGTPEEYAHVGRELKNLGLRATAVCVIPDKEHDCTSSDAKVRAAGLAHLKWAIDCLEAAGGELLCGPFYQPLAVFSGDPPTPEELAGIVEVHKEAARYAARAGIKMAIEPLNRFECYALNTAADAAEIVKRVDEPNYGYLYDTFHANIEEKDPVGVIAPTLAQINHVHTSENDRGTPGKGHVPWPETFKALKDGGYDGWYVIEAFGRALPGIAEATRVWRDFFPHTDEVYQFGHDFLRKQWKKA</sequence>
<evidence type="ECO:0000259" key="1">
    <source>
        <dbReference type="Pfam" id="PF01261"/>
    </source>
</evidence>
<organism evidence="2 3">
    <name type="scientific">Bauldia litoralis</name>
    <dbReference type="NCBI Taxonomy" id="665467"/>
    <lineage>
        <taxon>Bacteria</taxon>
        <taxon>Pseudomonadati</taxon>
        <taxon>Pseudomonadota</taxon>
        <taxon>Alphaproteobacteria</taxon>
        <taxon>Hyphomicrobiales</taxon>
        <taxon>Kaistiaceae</taxon>
        <taxon>Bauldia</taxon>
    </lineage>
</organism>
<evidence type="ECO:0000313" key="3">
    <source>
        <dbReference type="Proteomes" id="UP000199071"/>
    </source>
</evidence>
<dbReference type="AlphaFoldDB" id="A0A1G6CBK0"/>